<evidence type="ECO:0000313" key="1">
    <source>
        <dbReference type="EMBL" id="DAZ99161.1"/>
    </source>
</evidence>
<name>A0AAV2Z024_9STRA</name>
<proteinExistence type="predicted"/>
<evidence type="ECO:0000313" key="2">
    <source>
        <dbReference type="Proteomes" id="UP001146120"/>
    </source>
</evidence>
<gene>
    <name evidence="1" type="ORF">N0F65_010245</name>
</gene>
<dbReference type="EMBL" id="DAKRPA010000089">
    <property type="protein sequence ID" value="DAZ99161.1"/>
    <property type="molecule type" value="Genomic_DNA"/>
</dbReference>
<accession>A0AAV2Z024</accession>
<dbReference type="Proteomes" id="UP001146120">
    <property type="component" value="Unassembled WGS sequence"/>
</dbReference>
<protein>
    <submittedName>
        <fullName evidence="1">Uncharacterized protein</fullName>
    </submittedName>
</protein>
<reference evidence="1" key="1">
    <citation type="submission" date="2022-11" db="EMBL/GenBank/DDBJ databases">
        <authorList>
            <person name="Morgan W.R."/>
            <person name="Tartar A."/>
        </authorList>
    </citation>
    <scope>NUCLEOTIDE SEQUENCE</scope>
    <source>
        <strain evidence="1">ARSEF 373</strain>
    </source>
</reference>
<organism evidence="1 2">
    <name type="scientific">Lagenidium giganteum</name>
    <dbReference type="NCBI Taxonomy" id="4803"/>
    <lineage>
        <taxon>Eukaryota</taxon>
        <taxon>Sar</taxon>
        <taxon>Stramenopiles</taxon>
        <taxon>Oomycota</taxon>
        <taxon>Peronosporomycetes</taxon>
        <taxon>Pythiales</taxon>
        <taxon>Pythiaceae</taxon>
    </lineage>
</organism>
<reference evidence="1" key="2">
    <citation type="journal article" date="2023" name="Microbiol Resour">
        <title>Decontamination and Annotation of the Draft Genome Sequence of the Oomycete Lagenidium giganteum ARSEF 373.</title>
        <authorList>
            <person name="Morgan W.R."/>
            <person name="Tartar A."/>
        </authorList>
    </citation>
    <scope>NUCLEOTIDE SEQUENCE</scope>
    <source>
        <strain evidence="1">ARSEF 373</strain>
    </source>
</reference>
<comment type="caution">
    <text evidence="1">The sequence shown here is derived from an EMBL/GenBank/DDBJ whole genome shotgun (WGS) entry which is preliminary data.</text>
</comment>
<sequence>MDAFFDESDEDDDIEEVIDLVSEEGGACCLEIRQSSMTVRLPRPKPNDALCEDIDAIINRDMDEIEAKHPWKFVFRCAAVPFHFKRSEDQFDVFFLRWDKFWTKHGHAVWERYFWRPLAAGSLEANRRKNRQERAAKAFRCFAQDLYDRKGDAFVASLVKKPRDGWWYRTKVVSLRKLFRYDRDQYRRYMNGHRLRWPCGKRPALRKMADWCIFRRPQEK</sequence>
<dbReference type="AlphaFoldDB" id="A0AAV2Z024"/>
<keyword evidence="2" id="KW-1185">Reference proteome</keyword>